<reference evidence="2" key="1">
    <citation type="journal article" date="2022" name="bioRxiv">
        <title>Sequencing and chromosome-scale assembly of the giantPleurodeles waltlgenome.</title>
        <authorList>
            <person name="Brown T."/>
            <person name="Elewa A."/>
            <person name="Iarovenko S."/>
            <person name="Subramanian E."/>
            <person name="Araus A.J."/>
            <person name="Petzold A."/>
            <person name="Susuki M."/>
            <person name="Suzuki K.-i.T."/>
            <person name="Hayashi T."/>
            <person name="Toyoda A."/>
            <person name="Oliveira C."/>
            <person name="Osipova E."/>
            <person name="Leigh N.D."/>
            <person name="Simon A."/>
            <person name="Yun M.H."/>
        </authorList>
    </citation>
    <scope>NUCLEOTIDE SEQUENCE</scope>
    <source>
        <strain evidence="2">20211129_DDA</strain>
        <tissue evidence="2">Liver</tissue>
    </source>
</reference>
<evidence type="ECO:0000313" key="2">
    <source>
        <dbReference type="EMBL" id="KAJ1204141.1"/>
    </source>
</evidence>
<feature type="compositionally biased region" description="Basic and acidic residues" evidence="1">
    <location>
        <begin position="104"/>
        <end position="115"/>
    </location>
</feature>
<feature type="region of interest" description="Disordered" evidence="1">
    <location>
        <begin position="67"/>
        <end position="115"/>
    </location>
</feature>
<gene>
    <name evidence="2" type="ORF">NDU88_007922</name>
</gene>
<dbReference type="EMBL" id="JANPWB010000003">
    <property type="protein sequence ID" value="KAJ1204141.1"/>
    <property type="molecule type" value="Genomic_DNA"/>
</dbReference>
<organism evidence="2 3">
    <name type="scientific">Pleurodeles waltl</name>
    <name type="common">Iberian ribbed newt</name>
    <dbReference type="NCBI Taxonomy" id="8319"/>
    <lineage>
        <taxon>Eukaryota</taxon>
        <taxon>Metazoa</taxon>
        <taxon>Chordata</taxon>
        <taxon>Craniata</taxon>
        <taxon>Vertebrata</taxon>
        <taxon>Euteleostomi</taxon>
        <taxon>Amphibia</taxon>
        <taxon>Batrachia</taxon>
        <taxon>Caudata</taxon>
        <taxon>Salamandroidea</taxon>
        <taxon>Salamandridae</taxon>
        <taxon>Pleurodelinae</taxon>
        <taxon>Pleurodeles</taxon>
    </lineage>
</organism>
<sequence length="115" mass="12927">MNEGVAAVQAPLARQAYRRRTQPYAGLPKLPVIGTLQAWPPDHARLQLLIRSKAARPLFPLRSLLAESSTSHGNPRGPRHWQPSASLQYAMWGTSAHTQRRRPRPDARRSTEHVP</sequence>
<evidence type="ECO:0000256" key="1">
    <source>
        <dbReference type="SAM" id="MobiDB-lite"/>
    </source>
</evidence>
<protein>
    <submittedName>
        <fullName evidence="2">Uncharacterized protein</fullName>
    </submittedName>
</protein>
<evidence type="ECO:0000313" key="3">
    <source>
        <dbReference type="Proteomes" id="UP001066276"/>
    </source>
</evidence>
<keyword evidence="3" id="KW-1185">Reference proteome</keyword>
<dbReference type="Proteomes" id="UP001066276">
    <property type="component" value="Chromosome 2_1"/>
</dbReference>
<dbReference type="AlphaFoldDB" id="A0AAV7VTP7"/>
<accession>A0AAV7VTP7</accession>
<comment type="caution">
    <text evidence="2">The sequence shown here is derived from an EMBL/GenBank/DDBJ whole genome shotgun (WGS) entry which is preliminary data.</text>
</comment>
<proteinExistence type="predicted"/>
<name>A0AAV7VTP7_PLEWA</name>